<sequence>MAPASIKSLPIEIHTEILHVLLANSRRPAPISFDDELTDMLSSSPPPTRPVVLELIVKKGPPGSLFPFNVATVCKLWLDILAPIPECWTRVIFDVAYDHTPFQDALLWSKNQETVIEFTVFNSLGDSTVDHVTEARRVSAILEALQPHVHRCKSIIFDVTYSSSLPPPTLFLRQELPLLEELTLDCRIDDMERRTDAWMHPTGSDQEKFPTSFPRLEKLSLTGFWFMHLALHKPKWLNEVEFNYCPTIHVTRFAFLDRGFFTLAMFVYYISKIGASQSFAFSHLSLSYDHKDAPGQLSDQPYEFSCEHMEFDSVSKGFLSHFYDIVNLHANESQTFRNCEVPVVRQVHYGCELTLENIMDDNGRSLRNILGAWSGIHINISSCPSFNDTLISWLGTEVEYAYADSPPIGGQEEDDLILHYSNRFTFSRRGFRTFPAEGIEWLSVHDCSNFTSGTLREFIVARNNASIPMTKNGLLPKNGLDSSQKGFDVERGSMQSLYVTGKCPALGQDDAGWFETYFKDMSGCWGGDEQV</sequence>
<dbReference type="Proteomes" id="UP000027222">
    <property type="component" value="Unassembled WGS sequence"/>
</dbReference>
<dbReference type="OrthoDB" id="3001771at2759"/>
<evidence type="ECO:0008006" key="3">
    <source>
        <dbReference type="Google" id="ProtNLM"/>
    </source>
</evidence>
<evidence type="ECO:0000313" key="2">
    <source>
        <dbReference type="Proteomes" id="UP000027222"/>
    </source>
</evidence>
<protein>
    <recommendedName>
        <fullName evidence="3">F-box domain-containing protein</fullName>
    </recommendedName>
</protein>
<organism evidence="1 2">
    <name type="scientific">Galerina marginata (strain CBS 339.88)</name>
    <dbReference type="NCBI Taxonomy" id="685588"/>
    <lineage>
        <taxon>Eukaryota</taxon>
        <taxon>Fungi</taxon>
        <taxon>Dikarya</taxon>
        <taxon>Basidiomycota</taxon>
        <taxon>Agaricomycotina</taxon>
        <taxon>Agaricomycetes</taxon>
        <taxon>Agaricomycetidae</taxon>
        <taxon>Agaricales</taxon>
        <taxon>Agaricineae</taxon>
        <taxon>Strophariaceae</taxon>
        <taxon>Galerina</taxon>
    </lineage>
</organism>
<proteinExistence type="predicted"/>
<name>A0A067S9N8_GALM3</name>
<dbReference type="AlphaFoldDB" id="A0A067S9N8"/>
<dbReference type="EMBL" id="KL142413">
    <property type="protein sequence ID" value="KDR67615.1"/>
    <property type="molecule type" value="Genomic_DNA"/>
</dbReference>
<dbReference type="HOGENOM" id="CLU_027732_2_0_1"/>
<evidence type="ECO:0000313" key="1">
    <source>
        <dbReference type="EMBL" id="KDR67615.1"/>
    </source>
</evidence>
<accession>A0A067S9N8</accession>
<gene>
    <name evidence="1" type="ORF">GALMADRAFT_257842</name>
</gene>
<dbReference type="STRING" id="685588.A0A067S9N8"/>
<keyword evidence="2" id="KW-1185">Reference proteome</keyword>
<reference evidence="2" key="1">
    <citation type="journal article" date="2014" name="Proc. Natl. Acad. Sci. U.S.A.">
        <title>Extensive sampling of basidiomycete genomes demonstrates inadequacy of the white-rot/brown-rot paradigm for wood decay fungi.</title>
        <authorList>
            <person name="Riley R."/>
            <person name="Salamov A.A."/>
            <person name="Brown D.W."/>
            <person name="Nagy L.G."/>
            <person name="Floudas D."/>
            <person name="Held B.W."/>
            <person name="Levasseur A."/>
            <person name="Lombard V."/>
            <person name="Morin E."/>
            <person name="Otillar R."/>
            <person name="Lindquist E.A."/>
            <person name="Sun H."/>
            <person name="LaButti K.M."/>
            <person name="Schmutz J."/>
            <person name="Jabbour D."/>
            <person name="Luo H."/>
            <person name="Baker S.E."/>
            <person name="Pisabarro A.G."/>
            <person name="Walton J.D."/>
            <person name="Blanchette R.A."/>
            <person name="Henrissat B."/>
            <person name="Martin F."/>
            <person name="Cullen D."/>
            <person name="Hibbett D.S."/>
            <person name="Grigoriev I.V."/>
        </authorList>
    </citation>
    <scope>NUCLEOTIDE SEQUENCE [LARGE SCALE GENOMIC DNA]</scope>
    <source>
        <strain evidence="2">CBS 339.88</strain>
    </source>
</reference>